<protein>
    <submittedName>
        <fullName evidence="1">Uncharacterized protein</fullName>
    </submittedName>
</protein>
<gene>
    <name evidence="1" type="ORF">EZS28_038491</name>
</gene>
<proteinExistence type="predicted"/>
<dbReference type="EMBL" id="SNRW01019861">
    <property type="protein sequence ID" value="KAA6365982.1"/>
    <property type="molecule type" value="Genomic_DNA"/>
</dbReference>
<name>A0A5J4U7Q6_9EUKA</name>
<reference evidence="1 2" key="1">
    <citation type="submission" date="2019-03" db="EMBL/GenBank/DDBJ databases">
        <title>Single cell metagenomics reveals metabolic interactions within the superorganism composed of flagellate Streblomastix strix and complex community of Bacteroidetes bacteria on its surface.</title>
        <authorList>
            <person name="Treitli S.C."/>
            <person name="Kolisko M."/>
            <person name="Husnik F."/>
            <person name="Keeling P."/>
            <person name="Hampl V."/>
        </authorList>
    </citation>
    <scope>NUCLEOTIDE SEQUENCE [LARGE SCALE GENOMIC DNA]</scope>
    <source>
        <strain evidence="1">ST1C</strain>
    </source>
</reference>
<dbReference type="AlphaFoldDB" id="A0A5J4U7Q6"/>
<evidence type="ECO:0000313" key="1">
    <source>
        <dbReference type="EMBL" id="KAA6365982.1"/>
    </source>
</evidence>
<dbReference type="Proteomes" id="UP000324800">
    <property type="component" value="Unassembled WGS sequence"/>
</dbReference>
<feature type="non-terminal residue" evidence="1">
    <location>
        <position position="229"/>
    </location>
</feature>
<organism evidence="1 2">
    <name type="scientific">Streblomastix strix</name>
    <dbReference type="NCBI Taxonomy" id="222440"/>
    <lineage>
        <taxon>Eukaryota</taxon>
        <taxon>Metamonada</taxon>
        <taxon>Preaxostyla</taxon>
        <taxon>Oxymonadida</taxon>
        <taxon>Streblomastigidae</taxon>
        <taxon>Streblomastix</taxon>
    </lineage>
</organism>
<evidence type="ECO:0000313" key="2">
    <source>
        <dbReference type="Proteomes" id="UP000324800"/>
    </source>
</evidence>
<sequence>MKQRAMPTQGPAFLPVGHYLPLLQLKGPASVRGSGIQLVVSALKTNLGSIPKHNVFQIKNYKNYPSAMKVLVFSGIPKEICPCLAQGDDIRGGNICPVTRFCGYKDKLNTHCLCSYKFSEDGCTCTQDYNPDGCICDTNPAASYDPTACLATKLCTGGDFIDPTPAGCIPIDCQSSDQAFKCNCKPKNDPVGCTCPSNPLELIGISPQACVCRQIDDIRQGTTCPITRK</sequence>
<accession>A0A5J4U7Q6</accession>
<comment type="caution">
    <text evidence="1">The sequence shown here is derived from an EMBL/GenBank/DDBJ whole genome shotgun (WGS) entry which is preliminary data.</text>
</comment>